<feature type="compositionally biased region" description="Basic and acidic residues" evidence="1">
    <location>
        <begin position="18"/>
        <end position="36"/>
    </location>
</feature>
<protein>
    <submittedName>
        <fullName evidence="2">Uncharacterized protein</fullName>
    </submittedName>
</protein>
<organism evidence="2 3">
    <name type="scientific">Mytilus galloprovincialis</name>
    <name type="common">Mediterranean mussel</name>
    <dbReference type="NCBI Taxonomy" id="29158"/>
    <lineage>
        <taxon>Eukaryota</taxon>
        <taxon>Metazoa</taxon>
        <taxon>Spiralia</taxon>
        <taxon>Lophotrochozoa</taxon>
        <taxon>Mollusca</taxon>
        <taxon>Bivalvia</taxon>
        <taxon>Autobranchia</taxon>
        <taxon>Pteriomorphia</taxon>
        <taxon>Mytilida</taxon>
        <taxon>Mytiloidea</taxon>
        <taxon>Mytilidae</taxon>
        <taxon>Mytilinae</taxon>
        <taxon>Mytilus</taxon>
    </lineage>
</organism>
<evidence type="ECO:0000256" key="1">
    <source>
        <dbReference type="SAM" id="MobiDB-lite"/>
    </source>
</evidence>
<evidence type="ECO:0000313" key="3">
    <source>
        <dbReference type="Proteomes" id="UP000596742"/>
    </source>
</evidence>
<comment type="caution">
    <text evidence="2">The sequence shown here is derived from an EMBL/GenBank/DDBJ whole genome shotgun (WGS) entry which is preliminary data.</text>
</comment>
<dbReference type="Proteomes" id="UP000596742">
    <property type="component" value="Unassembled WGS sequence"/>
</dbReference>
<keyword evidence="3" id="KW-1185">Reference proteome</keyword>
<gene>
    <name evidence="2" type="ORF">MGAL_10B044207</name>
</gene>
<dbReference type="EMBL" id="UYJE01010160">
    <property type="protein sequence ID" value="VDI80237.1"/>
    <property type="molecule type" value="Genomic_DNA"/>
</dbReference>
<evidence type="ECO:0000313" key="2">
    <source>
        <dbReference type="EMBL" id="VDI80237.1"/>
    </source>
</evidence>
<reference evidence="2" key="1">
    <citation type="submission" date="2018-11" db="EMBL/GenBank/DDBJ databases">
        <authorList>
            <person name="Alioto T."/>
            <person name="Alioto T."/>
        </authorList>
    </citation>
    <scope>NUCLEOTIDE SEQUENCE</scope>
</reference>
<proteinExistence type="predicted"/>
<dbReference type="AlphaFoldDB" id="A0A8B6HI78"/>
<accession>A0A8B6HI78</accession>
<feature type="region of interest" description="Disordered" evidence="1">
    <location>
        <begin position="1"/>
        <end position="45"/>
    </location>
</feature>
<sequence>MQQNPYGGIVKGQVRRNLVRDNRESENQRQQARQDADVPQVEQEVTVSQSTKTRCKATITSSSYMYCNVGVQADNNYIYDEDFMQETIPISCNYT</sequence>
<name>A0A8B6HI78_MYTGA</name>